<keyword evidence="2" id="KW-1185">Reference proteome</keyword>
<evidence type="ECO:0000313" key="1">
    <source>
        <dbReference type="EMBL" id="KAJ5592862.1"/>
    </source>
</evidence>
<evidence type="ECO:0000313" key="2">
    <source>
        <dbReference type="Proteomes" id="UP001213799"/>
    </source>
</evidence>
<reference evidence="1" key="1">
    <citation type="journal article" date="2023" name="IMA Fungus">
        <title>Comparative genomic study of the Penicillium genus elucidates a diverse pangenome and 15 lateral gene transfer events.</title>
        <authorList>
            <person name="Petersen C."/>
            <person name="Sorensen T."/>
            <person name="Nielsen M.R."/>
            <person name="Sondergaard T.E."/>
            <person name="Sorensen J.L."/>
            <person name="Fitzpatrick D.A."/>
            <person name="Frisvad J.C."/>
            <person name="Nielsen K.L."/>
        </authorList>
    </citation>
    <scope>NUCLEOTIDE SEQUENCE</scope>
    <source>
        <strain evidence="1">IBT 12815</strain>
    </source>
</reference>
<protein>
    <submittedName>
        <fullName evidence="1">Uncharacterized protein</fullName>
    </submittedName>
</protein>
<dbReference type="RefSeq" id="XP_056749488.1">
    <property type="nucleotide sequence ID" value="XM_056900820.1"/>
</dbReference>
<sequence length="67" mass="7501">MRGPKAGVRLLLEKSECLILEAPLVKKYDIIRRVRKALIEMSVSGRFAAIHAQNLASGPLKPRPMDF</sequence>
<dbReference type="EMBL" id="JAQJAE010000005">
    <property type="protein sequence ID" value="KAJ5592862.1"/>
    <property type="molecule type" value="Genomic_DNA"/>
</dbReference>
<gene>
    <name evidence="1" type="ORF">N7537_009766</name>
</gene>
<reference evidence="1" key="2">
    <citation type="submission" date="2023-01" db="EMBL/GenBank/DDBJ databases">
        <authorList>
            <person name="Petersen C."/>
        </authorList>
    </citation>
    <scope>NUCLEOTIDE SEQUENCE</scope>
    <source>
        <strain evidence="1">IBT 12815</strain>
    </source>
</reference>
<dbReference type="Proteomes" id="UP001213799">
    <property type="component" value="Unassembled WGS sequence"/>
</dbReference>
<accession>A0AAD6GWY0</accession>
<dbReference type="GeneID" id="81591062"/>
<comment type="caution">
    <text evidence="1">The sequence shown here is derived from an EMBL/GenBank/DDBJ whole genome shotgun (WGS) entry which is preliminary data.</text>
</comment>
<name>A0AAD6GWY0_9EURO</name>
<dbReference type="AlphaFoldDB" id="A0AAD6GWY0"/>
<proteinExistence type="predicted"/>
<organism evidence="1 2">
    <name type="scientific">Penicillium hordei</name>
    <dbReference type="NCBI Taxonomy" id="40994"/>
    <lineage>
        <taxon>Eukaryota</taxon>
        <taxon>Fungi</taxon>
        <taxon>Dikarya</taxon>
        <taxon>Ascomycota</taxon>
        <taxon>Pezizomycotina</taxon>
        <taxon>Eurotiomycetes</taxon>
        <taxon>Eurotiomycetidae</taxon>
        <taxon>Eurotiales</taxon>
        <taxon>Aspergillaceae</taxon>
        <taxon>Penicillium</taxon>
    </lineage>
</organism>